<feature type="domain" description="CYTH" evidence="1">
    <location>
        <begin position="2"/>
        <end position="207"/>
    </location>
</feature>
<dbReference type="Proteomes" id="UP001463408">
    <property type="component" value="Unassembled WGS sequence"/>
</dbReference>
<dbReference type="Proteomes" id="UP001059272">
    <property type="component" value="Chromosome"/>
</dbReference>
<dbReference type="PANTHER" id="PTHR39569:SF1">
    <property type="entry name" value="INORGANIC TRIPHOSPHATASE"/>
    <property type="match status" value="1"/>
</dbReference>
<dbReference type="PANTHER" id="PTHR39569">
    <property type="entry name" value="INORGANIC TRIPHOSPHATASE"/>
    <property type="match status" value="1"/>
</dbReference>
<dbReference type="EMBL" id="JBEHEF010000018">
    <property type="protein sequence ID" value="MEQ9939179.1"/>
    <property type="molecule type" value="Genomic_DNA"/>
</dbReference>
<dbReference type="KEGG" id="ppoo:LW347_17275"/>
<gene>
    <name evidence="3" type="ORF">ABRQ07_16455</name>
    <name evidence="4" type="ORF">LW347_17275</name>
</gene>
<dbReference type="InterPro" id="IPR023577">
    <property type="entry name" value="CYTH_domain"/>
</dbReference>
<dbReference type="CDD" id="cd07756">
    <property type="entry name" value="CYTH-like_Pase_CHAD"/>
    <property type="match status" value="1"/>
</dbReference>
<reference evidence="3 6" key="2">
    <citation type="submission" date="2024-06" db="EMBL/GenBank/DDBJ databases">
        <title>Pangenomics to understand the prophage dynamics in the radiating lineages of P. brasiliense.</title>
        <authorList>
            <person name="Pardeshi L.A."/>
            <person name="Van Duivenbode I."/>
            <person name="Jonkheer E.M."/>
            <person name="Pel M.J.C."/>
            <person name="Kupczok A."/>
            <person name="De Ridder D."/>
            <person name="Smit S."/>
            <person name="Van Der Lee T.J."/>
        </authorList>
    </citation>
    <scope>NUCLEOTIDE SEQUENCE [LARGE SCALE GENOMIC DNA]</scope>
    <source>
        <strain evidence="3 6">PD 8607</strain>
    </source>
</reference>
<dbReference type="AlphaFoldDB" id="A0AAE9NPW8"/>
<feature type="domain" description="CHAD" evidence="2">
    <location>
        <begin position="223"/>
        <end position="443"/>
    </location>
</feature>
<name>A0AAE9NPW8_9GAMM</name>
<dbReference type="PROSITE" id="PS51708">
    <property type="entry name" value="CHAD"/>
    <property type="match status" value="1"/>
</dbReference>
<dbReference type="GO" id="GO:0050355">
    <property type="term" value="F:inorganic triphosphate phosphatase activity"/>
    <property type="evidence" value="ECO:0007669"/>
    <property type="project" value="InterPro"/>
</dbReference>
<dbReference type="Gene3D" id="2.40.320.10">
    <property type="entry name" value="Hypothetical Protein Pfu-838710-001"/>
    <property type="match status" value="1"/>
</dbReference>
<evidence type="ECO:0000313" key="6">
    <source>
        <dbReference type="Proteomes" id="UP001463408"/>
    </source>
</evidence>
<dbReference type="Pfam" id="PF05235">
    <property type="entry name" value="CHAD"/>
    <property type="match status" value="1"/>
</dbReference>
<evidence type="ECO:0000313" key="3">
    <source>
        <dbReference type="EMBL" id="MEQ9939179.1"/>
    </source>
</evidence>
<proteinExistence type="predicted"/>
<dbReference type="RefSeq" id="WP_137741272.1">
    <property type="nucleotide sequence ID" value="NZ_CP090065.1"/>
</dbReference>
<dbReference type="PROSITE" id="PS51707">
    <property type="entry name" value="CYTH"/>
    <property type="match status" value="1"/>
</dbReference>
<evidence type="ECO:0000259" key="2">
    <source>
        <dbReference type="PROSITE" id="PS51708"/>
    </source>
</evidence>
<dbReference type="Pfam" id="PF01928">
    <property type="entry name" value="CYTH"/>
    <property type="match status" value="1"/>
</dbReference>
<organism evidence="4 5">
    <name type="scientific">Pectobacterium polonicum</name>
    <dbReference type="NCBI Taxonomy" id="2485124"/>
    <lineage>
        <taxon>Bacteria</taxon>
        <taxon>Pseudomonadati</taxon>
        <taxon>Pseudomonadota</taxon>
        <taxon>Gammaproteobacteria</taxon>
        <taxon>Enterobacterales</taxon>
        <taxon>Pectobacteriaceae</taxon>
        <taxon>Pectobacterium</taxon>
    </lineage>
</organism>
<dbReference type="EMBL" id="CP090065">
    <property type="protein sequence ID" value="UVO07585.1"/>
    <property type="molecule type" value="Genomic_DNA"/>
</dbReference>
<keyword evidence="6" id="KW-1185">Reference proteome</keyword>
<reference evidence="4" key="1">
    <citation type="submission" date="2021-12" db="EMBL/GenBank/DDBJ databases">
        <title>Genome sequence of novel Pectobacterium sp. causing blackleg.</title>
        <authorList>
            <person name="Wang J."/>
        </authorList>
    </citation>
    <scope>NUCLEOTIDE SEQUENCE</scope>
    <source>
        <strain evidence="4">BY21311</strain>
    </source>
</reference>
<evidence type="ECO:0000259" key="1">
    <source>
        <dbReference type="PROSITE" id="PS51707"/>
    </source>
</evidence>
<accession>A0AAE9NPW8</accession>
<dbReference type="SMART" id="SM01118">
    <property type="entry name" value="CYTH"/>
    <property type="match status" value="1"/>
</dbReference>
<dbReference type="InterPro" id="IPR033469">
    <property type="entry name" value="CYTH-like_dom_sf"/>
</dbReference>
<evidence type="ECO:0000313" key="4">
    <source>
        <dbReference type="EMBL" id="UVO07585.1"/>
    </source>
</evidence>
<protein>
    <submittedName>
        <fullName evidence="4">Inorganic triphosphatase</fullName>
    </submittedName>
</protein>
<dbReference type="InterPro" id="IPR007899">
    <property type="entry name" value="CHAD_dom"/>
</dbReference>
<dbReference type="InterPro" id="IPR039013">
    <property type="entry name" value="YgiF"/>
</dbReference>
<dbReference type="GO" id="GO:0046872">
    <property type="term" value="F:metal ion binding"/>
    <property type="evidence" value="ECO:0007669"/>
    <property type="project" value="TreeGrafter"/>
</dbReference>
<dbReference type="SUPFAM" id="SSF55154">
    <property type="entry name" value="CYTH-like phosphatases"/>
    <property type="match status" value="1"/>
</dbReference>
<evidence type="ECO:0000313" key="5">
    <source>
        <dbReference type="Proteomes" id="UP001059272"/>
    </source>
</evidence>
<sequence length="443" mass="50098">MSEEIELKFIVHPDSVESLLTQLAEWESDYSQYEHMRAQRLSNVYYETADNYLRRNGIGLRIRGENERYEMTAKTAGKVIGGLHQHPEYNVALEKAELDLSLFPAEMWPEDCDIEALQPSLNPLFSTDFTREKWVFTYYQSVIEVALDRGEIRAGDLSEPLCELEMELKLGQTTHLLALAKEIAEFGGMRQGSLSKAARGYHLAKGNPVRECLPLNTLVVDAKTNIDQAIRAALELALAHWQYHEELWVRGDSSARAALPQASALMREMLVLVGGVVLRKVTTLFRSALTTLENRLQGPGGAEICYSADYLQSKLVLTSWLVESGWRDYMDNKDRIKLQGSFKRFADIMLSRSTAELKSAFSSTLTDAQYEQQIPRLQRNLCAFLLLSGAYPAEQIEAYTEHWRALLQEIERLAAGKAPSVYLEAQRKAVLTLSPFWLHSGGQ</sequence>